<dbReference type="PANTHER" id="PTHR22576:SF37">
    <property type="entry name" value="MUCOSA-ASSOCIATED LYMPHOID TISSUE LYMPHOMA TRANSLOCATION PROTEIN 1"/>
    <property type="match status" value="1"/>
</dbReference>
<reference evidence="4 5" key="1">
    <citation type="submission" date="2018-05" db="EMBL/GenBank/DDBJ databases">
        <title>Evolution of GPA BGCs.</title>
        <authorList>
            <person name="Waglechner N."/>
            <person name="Wright G.D."/>
        </authorList>
    </citation>
    <scope>NUCLEOTIDE SEQUENCE [LARGE SCALE GENOMIC DNA]</scope>
    <source>
        <strain evidence="4 5">A82846</strain>
    </source>
</reference>
<dbReference type="Gene3D" id="3.40.50.1460">
    <property type="match status" value="1"/>
</dbReference>
<dbReference type="EMBL" id="QHKI01000008">
    <property type="protein sequence ID" value="RSM86504.1"/>
    <property type="molecule type" value="Genomic_DNA"/>
</dbReference>
<organism evidence="4 5">
    <name type="scientific">Kibdelosporangium aridum</name>
    <dbReference type="NCBI Taxonomy" id="2030"/>
    <lineage>
        <taxon>Bacteria</taxon>
        <taxon>Bacillati</taxon>
        <taxon>Actinomycetota</taxon>
        <taxon>Actinomycetes</taxon>
        <taxon>Pseudonocardiales</taxon>
        <taxon>Pseudonocardiaceae</taxon>
        <taxon>Kibdelosporangium</taxon>
    </lineage>
</organism>
<evidence type="ECO:0008006" key="6">
    <source>
        <dbReference type="Google" id="ProtNLM"/>
    </source>
</evidence>
<dbReference type="RefSeq" id="WP_037270304.1">
    <property type="nucleotide sequence ID" value="NZ_QHKI01000008.1"/>
</dbReference>
<feature type="domain" description="iHD-CE" evidence="2">
    <location>
        <begin position="279"/>
        <end position="539"/>
    </location>
</feature>
<feature type="domain" description="wHTH-Hsp90 Na associated" evidence="3">
    <location>
        <begin position="1427"/>
        <end position="1479"/>
    </location>
</feature>
<feature type="domain" description="Peptidase C14 caspase" evidence="1">
    <location>
        <begin position="3"/>
        <end position="208"/>
    </location>
</feature>
<name>A0A428ZEK3_KIBAR</name>
<dbReference type="Pfam" id="PF24401">
    <property type="entry name" value="iHD-CE"/>
    <property type="match status" value="1"/>
</dbReference>
<feature type="domain" description="wHTH-Hsp90 Na associated" evidence="3">
    <location>
        <begin position="1230"/>
        <end position="1279"/>
    </location>
</feature>
<protein>
    <recommendedName>
        <fullName evidence="6">Caspase domain-containing protein</fullName>
    </recommendedName>
</protein>
<feature type="domain" description="wHTH-Hsp90 Na associated" evidence="3">
    <location>
        <begin position="1164"/>
        <end position="1217"/>
    </location>
</feature>
<feature type="domain" description="wHTH-Hsp90 Na associated" evidence="3">
    <location>
        <begin position="1489"/>
        <end position="1540"/>
    </location>
</feature>
<dbReference type="Gene3D" id="3.30.565.10">
    <property type="entry name" value="Histidine kinase-like ATPase, C-terminal domain"/>
    <property type="match status" value="1"/>
</dbReference>
<evidence type="ECO:0000313" key="5">
    <source>
        <dbReference type="Proteomes" id="UP000287547"/>
    </source>
</evidence>
<gene>
    <name evidence="4" type="ORF">DMH04_12635</name>
</gene>
<dbReference type="PANTHER" id="PTHR22576">
    <property type="entry name" value="MUCOSA ASSOCIATED LYMPHOID TISSUE LYMPHOMA TRANSLOCATION PROTEIN 1/PARACASPASE"/>
    <property type="match status" value="1"/>
</dbReference>
<evidence type="ECO:0000259" key="1">
    <source>
        <dbReference type="Pfam" id="PF00656"/>
    </source>
</evidence>
<dbReference type="InterPro" id="IPR056506">
    <property type="entry name" value="iHD-CE"/>
</dbReference>
<dbReference type="GO" id="GO:0006508">
    <property type="term" value="P:proteolysis"/>
    <property type="evidence" value="ECO:0007669"/>
    <property type="project" value="InterPro"/>
</dbReference>
<dbReference type="SUPFAM" id="SSF52129">
    <property type="entry name" value="Caspase-like"/>
    <property type="match status" value="1"/>
</dbReference>
<dbReference type="Pfam" id="PF00656">
    <property type="entry name" value="Peptidase_C14"/>
    <property type="match status" value="1"/>
</dbReference>
<dbReference type="InterPro" id="IPR011600">
    <property type="entry name" value="Pept_C14_caspase"/>
</dbReference>
<dbReference type="InterPro" id="IPR052039">
    <property type="entry name" value="Caspase-related_regulators"/>
</dbReference>
<comment type="caution">
    <text evidence="4">The sequence shown here is derived from an EMBL/GenBank/DDBJ whole genome shotgun (WGS) entry which is preliminary data.</text>
</comment>
<dbReference type="Proteomes" id="UP000287547">
    <property type="component" value="Unassembled WGS sequence"/>
</dbReference>
<dbReference type="OrthoDB" id="9802640at2"/>
<proteinExistence type="predicted"/>
<feature type="domain" description="wHTH-Hsp90 Na associated" evidence="3">
    <location>
        <begin position="1101"/>
        <end position="1154"/>
    </location>
</feature>
<dbReference type="PRINTS" id="PR00775">
    <property type="entry name" value="HEATSHOCK90"/>
</dbReference>
<dbReference type="InterPro" id="IPR056507">
    <property type="entry name" value="wHTH-HSP90_Na-assoc"/>
</dbReference>
<evidence type="ECO:0000259" key="2">
    <source>
        <dbReference type="Pfam" id="PF24401"/>
    </source>
</evidence>
<accession>A0A428ZEK3</accession>
<evidence type="ECO:0000313" key="4">
    <source>
        <dbReference type="EMBL" id="RSM86504.1"/>
    </source>
</evidence>
<dbReference type="Pfam" id="PF24410">
    <property type="entry name" value="wHTH-HSP90_Na-assoc"/>
    <property type="match status" value="7"/>
</dbReference>
<sequence>MFRALLIGVSEYRDATFPPMPFIEDDLAELSEALEQTGYEVDIHDRNATDSDGIQDAIESFIADAAPDAQLLIYLSGHGVHSDGMDYLVSSSAVHRVSRFPSGNCVPINCDAHISRSQAASVLVVVDACRDGVKVQTKSVSVSRWGDLQRDRALARKVAYFYACSPGQTAGYSGEGFSILSRAMSQALVQDKPATLADLLQTTQARMNVLFAPHGVQPHIARVLTDADQTQFLISPASVPPSEHAWIVAARNHKAWEVSGELLDDTVDLVGDIAISAGDDPWHDHHTFALRFSAKVGWLISKVLRVSELQLSPADAALLVAFPFLHQAYWARLAAETCESPDFERFRAGYPRLERRITASGDQNITRWLFHRWLITRPESYSAARLPELDGLPGEVFAPERLMQMFRAVRMDPTILDERRTIASSRDDEQTVHERLLGFLLTAAYKFAIDALDLPQVIVDHLGTGDPVNLTELATTLAKATWEPERRSRSLKAPYYHQAVHRALKLHAEAVNALLVQIERIGPDELANMPSHANAEQVYAVNDIAEGFRFHLDEDRVQELLMGEQLYGDPALAVRELYQNALDACRYREARTKYLQATGRPVAPWTGQITFNQGAEDGKAFLDCTDNGIGMGMRELTGLFANAGARFTTLPEYLEEEALWREEGIHLYPNSQFGIGVLSYFMLADEIKVTTCRLDRDGRPGRVLEAFISGPGTLSRVQRGAEGLTSGTTIRLYLRKKVSCVDILRRLLWVSDFAVSATDSTGSISWESGVLSEHAPIGSDPFQPDAKRRVTHIDKSDEPGAWWCDTTGGILADGMWSGQELFGMVMNLAGPHLPKLTVDRRNIVHYDAAEVDHRLSDSIPALLAEEKAVLSHEWLTQMVRARMPRLADQIFAKLIHSGRKRWPVNRHQVPLQIVGCFSADSTLFSDDDSRLTLFNPPEHLINWRLQSWVYAGAITGLTAAHKPITAYPSDHFLCAEKDFEKTPDPSYVSWLKTGQIPSALHIVHAAEGIGLTYPQVAEKLTLLGFKTQPIDNLPATSEPYDELLVSVEIPFRASLSYSHQVPLGHVISVASRIGVRPVDVVTRLAKFGYWLKKPTSMPEHVDSIDARLVTEALTSKPPWLSSDHPVHPGHVIYAAKTIGLPIAEVVGRLQACGFDTTYVADCPVPESLDLQFLKTTHSHGETWLDPRVPVAPGHVLHTARQFSLPPVEVAERLRILGHTVHEPVDWPSDPLSVDLIPLSATLTGTEFWLDPRLRVPVAHIALAAKRVQRSIDDILAELTVMNYQVPDRASIPDQLRANDAVILSANLDARNPWLRLDTAVSRTHTISASAKTMLSGLEVTRRLARFGYQVDDVRHLVKQFDDADVPLLRKNLDGLRQSLRDVTVAITKNEIFEAAGELRLTPRQVSARYIDLGFRAPDPATLPDVFSEDDRIMISASCNGGGPWLDVDKPVVLGHIVAAASALRRDLATVRDRLTEMGYAVPVPLPTTIDREDEILMSMQLNGSKPWLRSNTPVPAQHLIAIWASGRDVGEAARRLLKLGMRLPDGIELATA</sequence>
<feature type="domain" description="wHTH-Hsp90 Na associated" evidence="3">
    <location>
        <begin position="1296"/>
        <end position="1348"/>
    </location>
</feature>
<dbReference type="GO" id="GO:0004197">
    <property type="term" value="F:cysteine-type endopeptidase activity"/>
    <property type="evidence" value="ECO:0007669"/>
    <property type="project" value="InterPro"/>
</dbReference>
<evidence type="ECO:0000259" key="3">
    <source>
        <dbReference type="Pfam" id="PF24410"/>
    </source>
</evidence>
<dbReference type="SUPFAM" id="SSF55874">
    <property type="entry name" value="ATPase domain of HSP90 chaperone/DNA topoisomerase II/histidine kinase"/>
    <property type="match status" value="1"/>
</dbReference>
<dbReference type="InterPro" id="IPR036890">
    <property type="entry name" value="HATPase_C_sf"/>
</dbReference>
<dbReference type="InterPro" id="IPR020575">
    <property type="entry name" value="Hsp90_N"/>
</dbReference>
<feature type="domain" description="wHTH-Hsp90 Na associated" evidence="3">
    <location>
        <begin position="1038"/>
        <end position="1089"/>
    </location>
</feature>
<dbReference type="InterPro" id="IPR029030">
    <property type="entry name" value="Caspase-like_dom_sf"/>
</dbReference>